<dbReference type="GO" id="GO:0032259">
    <property type="term" value="P:methylation"/>
    <property type="evidence" value="ECO:0007669"/>
    <property type="project" value="UniProtKB-KW"/>
</dbReference>
<keyword evidence="1" id="KW-0808">Transferase</keyword>
<dbReference type="GO" id="GO:0008168">
    <property type="term" value="F:methyltransferase activity"/>
    <property type="evidence" value="ECO:0007669"/>
    <property type="project" value="UniProtKB-KW"/>
</dbReference>
<keyword evidence="2" id="KW-1185">Reference proteome</keyword>
<dbReference type="EMBL" id="JAGDFL010000022">
    <property type="protein sequence ID" value="KAG7400893.1"/>
    <property type="molecule type" value="Genomic_DNA"/>
</dbReference>
<proteinExistence type="predicted"/>
<dbReference type="Proteomes" id="UP000693981">
    <property type="component" value="Unassembled WGS sequence"/>
</dbReference>
<evidence type="ECO:0000313" key="1">
    <source>
        <dbReference type="EMBL" id="KAG7400893.1"/>
    </source>
</evidence>
<name>A0A8T1XA18_9STRA</name>
<evidence type="ECO:0000313" key="2">
    <source>
        <dbReference type="Proteomes" id="UP000693981"/>
    </source>
</evidence>
<protein>
    <submittedName>
        <fullName evidence="1">Arsenite methyltransferase</fullName>
    </submittedName>
</protein>
<comment type="caution">
    <text evidence="1">The sequence shown here is derived from an EMBL/GenBank/DDBJ whole genome shotgun (WGS) entry which is preliminary data.</text>
</comment>
<organism evidence="1 2">
    <name type="scientific">Phytophthora boehmeriae</name>
    <dbReference type="NCBI Taxonomy" id="109152"/>
    <lineage>
        <taxon>Eukaryota</taxon>
        <taxon>Sar</taxon>
        <taxon>Stramenopiles</taxon>
        <taxon>Oomycota</taxon>
        <taxon>Peronosporomycetes</taxon>
        <taxon>Peronosporales</taxon>
        <taxon>Peronosporaceae</taxon>
        <taxon>Phytophthora</taxon>
    </lineage>
</organism>
<dbReference type="AlphaFoldDB" id="A0A8T1XA18"/>
<reference evidence="1" key="1">
    <citation type="submission" date="2021-02" db="EMBL/GenBank/DDBJ databases">
        <authorList>
            <person name="Palmer J.M."/>
        </authorList>
    </citation>
    <scope>NUCLEOTIDE SEQUENCE</scope>
    <source>
        <strain evidence="1">SCRP23</strain>
    </source>
</reference>
<sequence length="303" mass="32824">MRFIVGEYGGTSDPICPSKTPEDNALKDLQGKADVVVCNCSIQSLEFPISKNAMLELAFGLLKVGGELRLTDLVNSRRLTPAERENARNMVANAETPAARSGTRQLELQLLLSAPYIGDLRRLYRTLSSDIDARSLSCSEAEGAAIDGAVASLLPSVGATGDVRFRRVTFRLYRLEDPEHPREDYGQTAVFHGGDLEKTATEGGNATLSYQLDDEFTFQKGECVAIDSNTAQILRTSWLHSFFSVSGDCSRHRGPFIPGRTHTTSTSLLFSLSSDSAAVVQSIPSQASEPATSGAERIEMVDI</sequence>
<accession>A0A8T1XA18</accession>
<keyword evidence="1" id="KW-0489">Methyltransferase</keyword>
<dbReference type="OrthoDB" id="167074at2759"/>
<gene>
    <name evidence="1" type="primary">AS3MT</name>
    <name evidence="1" type="ORF">PHYBOEH_004105</name>
</gene>